<evidence type="ECO:0000259" key="5">
    <source>
        <dbReference type="Pfam" id="PF14743"/>
    </source>
</evidence>
<dbReference type="Gene3D" id="2.40.50.140">
    <property type="entry name" value="Nucleic acid-binding proteins"/>
    <property type="match status" value="1"/>
</dbReference>
<dbReference type="GO" id="GO:0016874">
    <property type="term" value="F:ligase activity"/>
    <property type="evidence" value="ECO:0007669"/>
    <property type="project" value="UniProtKB-KW"/>
</dbReference>
<dbReference type="PANTHER" id="PTHR47810:SF1">
    <property type="entry name" value="DNA LIGASE B"/>
    <property type="match status" value="1"/>
</dbReference>
<dbReference type="InterPro" id="IPR050326">
    <property type="entry name" value="NAD_dep_DNA_ligaseB"/>
</dbReference>
<evidence type="ECO:0000256" key="2">
    <source>
        <dbReference type="ARBA" id="ARBA00022705"/>
    </source>
</evidence>
<evidence type="ECO:0000256" key="1">
    <source>
        <dbReference type="ARBA" id="ARBA00022598"/>
    </source>
</evidence>
<dbReference type="GO" id="GO:0006281">
    <property type="term" value="P:DNA repair"/>
    <property type="evidence" value="ECO:0007669"/>
    <property type="project" value="UniProtKB-KW"/>
</dbReference>
<proteinExistence type="predicted"/>
<dbReference type="InterPro" id="IPR029319">
    <property type="entry name" value="DNA_ligase_OB"/>
</dbReference>
<name>A0A1W6UCG0_VIBAL</name>
<dbReference type="RefSeq" id="WP_086047359.1">
    <property type="nucleotide sequence ID" value="NZ_CP017890.1"/>
</dbReference>
<reference evidence="6" key="1">
    <citation type="submission" date="2016-10" db="EMBL/GenBank/DDBJ databases">
        <title>The High Quality Genome of Vibrio alginolyticus K01M1.</title>
        <authorList>
            <person name="Wendling C."/>
            <person name="Chibani C.M."/>
            <person name="Hertel R."/>
            <person name="Sproer C."/>
            <person name="Bunk B."/>
            <person name="Overmann J."/>
            <person name="Roth O."/>
            <person name="Liesegang H."/>
        </authorList>
    </citation>
    <scope>NUCLEOTIDE SEQUENCE</scope>
    <source>
        <strain evidence="6">K05K4</strain>
    </source>
</reference>
<dbReference type="Pfam" id="PF14743">
    <property type="entry name" value="DNA_ligase_OB_2"/>
    <property type="match status" value="1"/>
</dbReference>
<keyword evidence="1 6" id="KW-0436">Ligase</keyword>
<dbReference type="GO" id="GO:0006260">
    <property type="term" value="P:DNA replication"/>
    <property type="evidence" value="ECO:0007669"/>
    <property type="project" value="UniProtKB-KW"/>
</dbReference>
<dbReference type="PANTHER" id="PTHR47810">
    <property type="entry name" value="DNA LIGASE"/>
    <property type="match status" value="1"/>
</dbReference>
<keyword evidence="3" id="KW-0227">DNA damage</keyword>
<keyword evidence="2" id="KW-0235">DNA replication</keyword>
<organism evidence="6">
    <name type="scientific">Vibrio alginolyticus</name>
    <dbReference type="NCBI Taxonomy" id="663"/>
    <lineage>
        <taxon>Bacteria</taxon>
        <taxon>Pseudomonadati</taxon>
        <taxon>Pseudomonadota</taxon>
        <taxon>Gammaproteobacteria</taxon>
        <taxon>Vibrionales</taxon>
        <taxon>Vibrionaceae</taxon>
        <taxon>Vibrio</taxon>
    </lineage>
</organism>
<gene>
    <name evidence="6" type="ORF">K05K4_39650</name>
</gene>
<dbReference type="AlphaFoldDB" id="A0A1W6UCG0"/>
<dbReference type="SUPFAM" id="SSF56091">
    <property type="entry name" value="DNA ligase/mRNA capping enzyme, catalytic domain"/>
    <property type="match status" value="1"/>
</dbReference>
<feature type="domain" description="DNA ligase OB-like" evidence="5">
    <location>
        <begin position="155"/>
        <end position="221"/>
    </location>
</feature>
<dbReference type="InterPro" id="IPR012340">
    <property type="entry name" value="NA-bd_OB-fold"/>
</dbReference>
<evidence type="ECO:0000313" key="6">
    <source>
        <dbReference type="EMBL" id="ARP20689.1"/>
    </source>
</evidence>
<dbReference type="SUPFAM" id="SSF50249">
    <property type="entry name" value="Nucleic acid-binding proteins"/>
    <property type="match status" value="1"/>
</dbReference>
<accession>A0A1W6UCG0</accession>
<evidence type="ECO:0000256" key="4">
    <source>
        <dbReference type="ARBA" id="ARBA00023204"/>
    </source>
</evidence>
<dbReference type="CDD" id="cd08041">
    <property type="entry name" value="OBF_kDNA_ligase_like"/>
    <property type="match status" value="1"/>
</dbReference>
<keyword evidence="4" id="KW-0234">DNA repair</keyword>
<evidence type="ECO:0000256" key="3">
    <source>
        <dbReference type="ARBA" id="ARBA00022763"/>
    </source>
</evidence>
<protein>
    <submittedName>
        <fullName evidence="6">DNA ligase</fullName>
    </submittedName>
</protein>
<sequence length="234" mass="26350">MSFKPKKAHNWNGKSLKGDYRVTVKIDGVRLTRNEQGEIVSRSNKPLYNLPPIPEHIQDAEIFLGDWDSTISAVRTHEGDTVPYSAIYELRPNLDPRLDLGIVSDPSAAYIQEQLEASLGCGYEGLVLERLKDGRWIKVKNKETYDVLVTGFQAGTGKHEGRMGALITAYGKVGTGFTDAQRQEWQDLHDQGLAIGMLIEVECMEVTKDGKFRHPRFVRPRVDKLEETPPCKPE</sequence>
<dbReference type="EMBL" id="CP017903">
    <property type="protein sequence ID" value="ARP20689.1"/>
    <property type="molecule type" value="Genomic_DNA"/>
</dbReference>